<dbReference type="GeneID" id="140013133"/>
<sequence>MTTFGCSLAKHRKSATLFYIWLTSDIHRAQLAMIKKSVLAGETLNSRDSTGQVDGYPKSHLAKGPTSTTTKGREPT</sequence>
<accession>A0ABM4VFP6</accession>
<proteinExistence type="predicted"/>
<evidence type="ECO:0000256" key="1">
    <source>
        <dbReference type="SAM" id="MobiDB-lite"/>
    </source>
</evidence>
<dbReference type="RefSeq" id="XP_071918353.1">
    <property type="nucleotide sequence ID" value="XM_072062252.1"/>
</dbReference>
<name>A0ABM4VFP6_COFAR</name>
<feature type="region of interest" description="Disordered" evidence="1">
    <location>
        <begin position="44"/>
        <end position="76"/>
    </location>
</feature>
<dbReference type="Proteomes" id="UP001652660">
    <property type="component" value="Chromosome 8e"/>
</dbReference>
<evidence type="ECO:0000313" key="2">
    <source>
        <dbReference type="Proteomes" id="UP001652660"/>
    </source>
</evidence>
<reference evidence="3" key="1">
    <citation type="submission" date="2025-08" db="UniProtKB">
        <authorList>
            <consortium name="RefSeq"/>
        </authorList>
    </citation>
    <scope>IDENTIFICATION</scope>
    <source>
        <tissue evidence="3">Leaves</tissue>
    </source>
</reference>
<keyword evidence="2" id="KW-1185">Reference proteome</keyword>
<protein>
    <submittedName>
        <fullName evidence="3">Transcription initiation factor TFIID subunit 12-like</fullName>
    </submittedName>
</protein>
<gene>
    <name evidence="3" type="primary">LOC140013133</name>
</gene>
<organism evidence="2 3">
    <name type="scientific">Coffea arabica</name>
    <name type="common">Arabian coffee</name>
    <dbReference type="NCBI Taxonomy" id="13443"/>
    <lineage>
        <taxon>Eukaryota</taxon>
        <taxon>Viridiplantae</taxon>
        <taxon>Streptophyta</taxon>
        <taxon>Embryophyta</taxon>
        <taxon>Tracheophyta</taxon>
        <taxon>Spermatophyta</taxon>
        <taxon>Magnoliopsida</taxon>
        <taxon>eudicotyledons</taxon>
        <taxon>Gunneridae</taxon>
        <taxon>Pentapetalae</taxon>
        <taxon>asterids</taxon>
        <taxon>lamiids</taxon>
        <taxon>Gentianales</taxon>
        <taxon>Rubiaceae</taxon>
        <taxon>Ixoroideae</taxon>
        <taxon>Gardenieae complex</taxon>
        <taxon>Bertiereae - Coffeeae clade</taxon>
        <taxon>Coffeeae</taxon>
        <taxon>Coffea</taxon>
    </lineage>
</organism>
<evidence type="ECO:0000313" key="3">
    <source>
        <dbReference type="RefSeq" id="XP_071918353.1"/>
    </source>
</evidence>